<feature type="region of interest" description="Disordered" evidence="1">
    <location>
        <begin position="1"/>
        <end position="20"/>
    </location>
</feature>
<feature type="transmembrane region" description="Helical" evidence="2">
    <location>
        <begin position="30"/>
        <end position="50"/>
    </location>
</feature>
<dbReference type="EMBL" id="JACHMC010000001">
    <property type="protein sequence ID" value="MBB4883087.1"/>
    <property type="molecule type" value="Genomic_DNA"/>
</dbReference>
<keyword evidence="5" id="KW-1185">Reference proteome</keyword>
<evidence type="ECO:0000313" key="5">
    <source>
        <dbReference type="Proteomes" id="UP000560081"/>
    </source>
</evidence>
<gene>
    <name evidence="4" type="ORF">BJ976_001438</name>
</gene>
<organism evidence="4 5">
    <name type="scientific">Micrococcus flavus</name>
    <dbReference type="NCBI Taxonomy" id="384602"/>
    <lineage>
        <taxon>Bacteria</taxon>
        <taxon>Bacillati</taxon>
        <taxon>Actinomycetota</taxon>
        <taxon>Actinomycetes</taxon>
        <taxon>Micrococcales</taxon>
        <taxon>Micrococcaceae</taxon>
        <taxon>Micrococcus</taxon>
    </lineage>
</organism>
<evidence type="ECO:0000256" key="2">
    <source>
        <dbReference type="SAM" id="Phobius"/>
    </source>
</evidence>
<reference evidence="4 5" key="1">
    <citation type="submission" date="2020-08" db="EMBL/GenBank/DDBJ databases">
        <title>Sequencing the genomes of 1000 actinobacteria strains.</title>
        <authorList>
            <person name="Klenk H.-P."/>
        </authorList>
    </citation>
    <scope>NUCLEOTIDE SEQUENCE [LARGE SCALE GENOMIC DNA]</scope>
    <source>
        <strain evidence="4 5">DSM 19079</strain>
    </source>
</reference>
<dbReference type="RefSeq" id="WP_135028314.1">
    <property type="nucleotide sequence ID" value="NZ_BMLA01000001.1"/>
</dbReference>
<feature type="compositionally biased region" description="Low complexity" evidence="1">
    <location>
        <begin position="1"/>
        <end position="16"/>
    </location>
</feature>
<keyword evidence="2" id="KW-0472">Membrane</keyword>
<dbReference type="AlphaFoldDB" id="A0A4Y8X495"/>
<keyword evidence="2" id="KW-1133">Transmembrane helix</keyword>
<protein>
    <submittedName>
        <fullName evidence="4">Flp pilus assembly protein TadG</fullName>
    </submittedName>
</protein>
<proteinExistence type="predicted"/>
<sequence>MTSAAAPARPGPSARARWGDERGSVVAENALVTALIVLLFAALLQAGIVIHTRNVLIDAASAGARYGALADRDPADGAARARQVLTVALPGQADAQVSAETIDLDGAPTVRVTVSTSLPGLGFLPGPIPVEVHGHAHRF</sequence>
<feature type="domain" description="TadE-like" evidence="3">
    <location>
        <begin position="23"/>
        <end position="65"/>
    </location>
</feature>
<keyword evidence="2" id="KW-0812">Transmembrane</keyword>
<comment type="caution">
    <text evidence="4">The sequence shown here is derived from an EMBL/GenBank/DDBJ whole genome shotgun (WGS) entry which is preliminary data.</text>
</comment>
<name>A0A4Y8X495_9MICC</name>
<evidence type="ECO:0000313" key="4">
    <source>
        <dbReference type="EMBL" id="MBB4883087.1"/>
    </source>
</evidence>
<accession>A0A4Y8X495</accession>
<dbReference type="Pfam" id="PF07811">
    <property type="entry name" value="TadE"/>
    <property type="match status" value="1"/>
</dbReference>
<evidence type="ECO:0000256" key="1">
    <source>
        <dbReference type="SAM" id="MobiDB-lite"/>
    </source>
</evidence>
<evidence type="ECO:0000259" key="3">
    <source>
        <dbReference type="Pfam" id="PF07811"/>
    </source>
</evidence>
<dbReference type="InterPro" id="IPR012495">
    <property type="entry name" value="TadE-like_dom"/>
</dbReference>
<dbReference type="Proteomes" id="UP000560081">
    <property type="component" value="Unassembled WGS sequence"/>
</dbReference>